<dbReference type="PROSITE" id="PS50931">
    <property type="entry name" value="HTH_LYSR"/>
    <property type="match status" value="1"/>
</dbReference>
<dbReference type="CDD" id="cd08419">
    <property type="entry name" value="PBP2_CbbR_RubisCO_like"/>
    <property type="match status" value="1"/>
</dbReference>
<dbReference type="InterPro" id="IPR036390">
    <property type="entry name" value="WH_DNA-bd_sf"/>
</dbReference>
<dbReference type="EMBL" id="FCNY02000020">
    <property type="protein sequence ID" value="SAL64118.1"/>
    <property type="molecule type" value="Genomic_DNA"/>
</dbReference>
<organism evidence="7 8">
    <name type="scientific">Caballeronia cordobensis</name>
    <name type="common">Burkholderia cordobensis</name>
    <dbReference type="NCBI Taxonomy" id="1353886"/>
    <lineage>
        <taxon>Bacteria</taxon>
        <taxon>Pseudomonadati</taxon>
        <taxon>Pseudomonadota</taxon>
        <taxon>Betaproteobacteria</taxon>
        <taxon>Burkholderiales</taxon>
        <taxon>Burkholderiaceae</taxon>
        <taxon>Caballeronia</taxon>
    </lineage>
</organism>
<dbReference type="GO" id="GO:0003700">
    <property type="term" value="F:DNA-binding transcription factor activity"/>
    <property type="evidence" value="ECO:0007669"/>
    <property type="project" value="InterPro"/>
</dbReference>
<protein>
    <submittedName>
        <fullName evidence="7">LysR family transcriptional regulator</fullName>
    </submittedName>
</protein>
<evidence type="ECO:0000256" key="2">
    <source>
        <dbReference type="ARBA" id="ARBA00023015"/>
    </source>
</evidence>
<gene>
    <name evidence="7" type="ORF">AWB70_05933</name>
</gene>
<feature type="region of interest" description="Disordered" evidence="5">
    <location>
        <begin position="310"/>
        <end position="359"/>
    </location>
</feature>
<dbReference type="Pfam" id="PF03466">
    <property type="entry name" value="LysR_substrate"/>
    <property type="match status" value="1"/>
</dbReference>
<dbReference type="SUPFAM" id="SSF53850">
    <property type="entry name" value="Periplasmic binding protein-like II"/>
    <property type="match status" value="1"/>
</dbReference>
<keyword evidence="8" id="KW-1185">Reference proteome</keyword>
<dbReference type="PANTHER" id="PTHR30126:SF5">
    <property type="entry name" value="HTH-TYPE TRANSCRIPTIONAL ACTIVATOR CMPR"/>
    <property type="match status" value="1"/>
</dbReference>
<keyword evidence="2" id="KW-0805">Transcription regulation</keyword>
<dbReference type="InterPro" id="IPR036388">
    <property type="entry name" value="WH-like_DNA-bd_sf"/>
</dbReference>
<evidence type="ECO:0000259" key="6">
    <source>
        <dbReference type="PROSITE" id="PS50931"/>
    </source>
</evidence>
<dbReference type="PRINTS" id="PR00039">
    <property type="entry name" value="HTHLYSR"/>
</dbReference>
<evidence type="ECO:0000256" key="3">
    <source>
        <dbReference type="ARBA" id="ARBA00023125"/>
    </source>
</evidence>
<dbReference type="RefSeq" id="WP_327350252.1">
    <property type="nucleotide sequence ID" value="NZ_FCNY02000020.1"/>
</dbReference>
<sequence length="359" mass="38926">MLNTTTFRQLRTLQTVARVGSISGAAEELHLTQPAVSLQISLLGEAAGTPLLRRVGREIQLTAAGEVMARYANEILSLWNEAGEEVAALRGELGGTLRIGAITTAEYLVPPLLVRFTKERPGVKLQFRIGNRDDIVRMLATNEIDLAIMGRQPRELRTSAAAFAKHPMAFVAAPSHPLMRAKRVSLTDVEAANLLVRERGSGTRVAIEGLFKEAGLKLHAASELSSNEAIKQLVEAGLGVAFLSLHACALEMQAGLLATLRVPSTPIERSWHVVHMSERRLPQVASAFREFLVQAGAGVASIIVRMSSGISGTRSPDSLTQKQKKRTMPPCCSITSRRSARGSRRRSIKERRCGSSKSL</sequence>
<keyword evidence="4" id="KW-0804">Transcription</keyword>
<dbReference type="Pfam" id="PF00126">
    <property type="entry name" value="HTH_1"/>
    <property type="match status" value="1"/>
</dbReference>
<dbReference type="AlphaFoldDB" id="A0A158J5K1"/>
<dbReference type="Proteomes" id="UP000054740">
    <property type="component" value="Unassembled WGS sequence"/>
</dbReference>
<reference evidence="8" key="1">
    <citation type="submission" date="2016-01" db="EMBL/GenBank/DDBJ databases">
        <authorList>
            <person name="Peeters C."/>
        </authorList>
    </citation>
    <scope>NUCLEOTIDE SEQUENCE [LARGE SCALE GENOMIC DNA]</scope>
</reference>
<dbReference type="InterPro" id="IPR000847">
    <property type="entry name" value="LysR_HTH_N"/>
</dbReference>
<evidence type="ECO:0000256" key="4">
    <source>
        <dbReference type="ARBA" id="ARBA00023163"/>
    </source>
</evidence>
<feature type="compositionally biased region" description="Polar residues" evidence="5">
    <location>
        <begin position="310"/>
        <end position="321"/>
    </location>
</feature>
<evidence type="ECO:0000313" key="7">
    <source>
        <dbReference type="EMBL" id="SAL64118.1"/>
    </source>
</evidence>
<evidence type="ECO:0000256" key="5">
    <source>
        <dbReference type="SAM" id="MobiDB-lite"/>
    </source>
</evidence>
<dbReference type="PANTHER" id="PTHR30126">
    <property type="entry name" value="HTH-TYPE TRANSCRIPTIONAL REGULATOR"/>
    <property type="match status" value="1"/>
</dbReference>
<dbReference type="InterPro" id="IPR005119">
    <property type="entry name" value="LysR_subst-bd"/>
</dbReference>
<evidence type="ECO:0000313" key="8">
    <source>
        <dbReference type="Proteomes" id="UP000054740"/>
    </source>
</evidence>
<comment type="similarity">
    <text evidence="1">Belongs to the LysR transcriptional regulatory family.</text>
</comment>
<proteinExistence type="inferred from homology"/>
<dbReference type="SUPFAM" id="SSF46785">
    <property type="entry name" value="Winged helix' DNA-binding domain"/>
    <property type="match status" value="1"/>
</dbReference>
<feature type="compositionally biased region" description="Basic residues" evidence="5">
    <location>
        <begin position="338"/>
        <end position="349"/>
    </location>
</feature>
<name>A0A158J5K1_CABCO</name>
<dbReference type="Gene3D" id="1.10.10.10">
    <property type="entry name" value="Winged helix-like DNA-binding domain superfamily/Winged helix DNA-binding domain"/>
    <property type="match status" value="1"/>
</dbReference>
<feature type="domain" description="HTH lysR-type" evidence="6">
    <location>
        <begin position="5"/>
        <end position="62"/>
    </location>
</feature>
<evidence type="ECO:0000256" key="1">
    <source>
        <dbReference type="ARBA" id="ARBA00009437"/>
    </source>
</evidence>
<keyword evidence="3" id="KW-0238">DNA-binding</keyword>
<dbReference type="GO" id="GO:0000976">
    <property type="term" value="F:transcription cis-regulatory region binding"/>
    <property type="evidence" value="ECO:0007669"/>
    <property type="project" value="TreeGrafter"/>
</dbReference>
<dbReference type="FunFam" id="1.10.10.10:FF:000001">
    <property type="entry name" value="LysR family transcriptional regulator"/>
    <property type="match status" value="1"/>
</dbReference>
<dbReference type="Gene3D" id="3.40.190.290">
    <property type="match status" value="1"/>
</dbReference>
<accession>A0A158J5K1</accession>